<dbReference type="CDD" id="cd17906">
    <property type="entry name" value="CheX"/>
    <property type="match status" value="1"/>
</dbReference>
<protein>
    <submittedName>
        <fullName evidence="4">Chemotaxis protein CheX</fullName>
    </submittedName>
    <submittedName>
        <fullName evidence="3">Putative chemotaxis phosphatase, CheX</fullName>
    </submittedName>
</protein>
<reference evidence="3 5" key="1">
    <citation type="submission" date="2016-02" db="EMBL/GenBank/DDBJ databases">
        <title>Draft genome sequence for Clostridium paradoxum JW-YL-7.</title>
        <authorList>
            <person name="Utturkar S.M."/>
            <person name="Lancaster A."/>
            <person name="Poole F.L."/>
            <person name="Adams M.W."/>
            <person name="Brown S.D."/>
        </authorList>
    </citation>
    <scope>NUCLEOTIDE SEQUENCE [LARGE SCALE GENOMIC DNA]</scope>
    <source>
        <strain evidence="3 5">JW-YL-7</strain>
    </source>
</reference>
<dbReference type="InterPro" id="IPR038756">
    <property type="entry name" value="CheX-like"/>
</dbReference>
<proteinExistence type="predicted"/>
<dbReference type="InterPro" id="IPR028051">
    <property type="entry name" value="CheX-like_dom"/>
</dbReference>
<dbReference type="EMBL" id="FRBG01000003">
    <property type="protein sequence ID" value="SHK63721.1"/>
    <property type="molecule type" value="Genomic_DNA"/>
</dbReference>
<dbReference type="GO" id="GO:0006935">
    <property type="term" value="P:chemotaxis"/>
    <property type="evidence" value="ECO:0007669"/>
    <property type="project" value="UniProtKB-KW"/>
</dbReference>
<dbReference type="EMBL" id="LSFY01000001">
    <property type="protein sequence ID" value="KXZ39713.1"/>
    <property type="molecule type" value="Genomic_DNA"/>
</dbReference>
<comment type="caution">
    <text evidence="3">The sequence shown here is derived from an EMBL/GenBank/DDBJ whole genome shotgun (WGS) entry which is preliminary data.</text>
</comment>
<organism evidence="3 5">
    <name type="scientific">Alkalithermobacter thermoalcaliphilus JW-YL-7 = DSM 7308</name>
    <dbReference type="NCBI Taxonomy" id="1121328"/>
    <lineage>
        <taxon>Bacteria</taxon>
        <taxon>Bacillati</taxon>
        <taxon>Bacillota</taxon>
        <taxon>Clostridia</taxon>
        <taxon>Peptostreptococcales</taxon>
        <taxon>Tepidibacteraceae</taxon>
        <taxon>Alkalithermobacter</taxon>
    </lineage>
</organism>
<dbReference type="AlphaFoldDB" id="A0A150FQ22"/>
<evidence type="ECO:0000259" key="2">
    <source>
        <dbReference type="Pfam" id="PF13690"/>
    </source>
</evidence>
<keyword evidence="6" id="KW-1185">Reference proteome</keyword>
<name>A0A150FQ22_CLOPD</name>
<accession>A0A150FQ22</accession>
<dbReference type="Proteomes" id="UP000092605">
    <property type="component" value="Unassembled WGS sequence"/>
</dbReference>
<gene>
    <name evidence="3" type="ORF">JWYL7_0788</name>
    <name evidence="4" type="ORF">SAMN05661008_00609</name>
</gene>
<dbReference type="SUPFAM" id="SSF103039">
    <property type="entry name" value="CheC-like"/>
    <property type="match status" value="1"/>
</dbReference>
<dbReference type="Pfam" id="PF13690">
    <property type="entry name" value="CheX"/>
    <property type="match status" value="1"/>
</dbReference>
<dbReference type="Gene3D" id="3.40.1550.10">
    <property type="entry name" value="CheC-like"/>
    <property type="match status" value="1"/>
</dbReference>
<evidence type="ECO:0000313" key="3">
    <source>
        <dbReference type="EMBL" id="KXZ39713.1"/>
    </source>
</evidence>
<dbReference type="Proteomes" id="UP000323392">
    <property type="component" value="Unassembled WGS sequence"/>
</dbReference>
<dbReference type="RefSeq" id="WP_066069338.1">
    <property type="nucleotide sequence ID" value="NZ_FRBG01000003.1"/>
</dbReference>
<feature type="domain" description="Chemotaxis phosphatase CheX-like" evidence="2">
    <location>
        <begin position="42"/>
        <end position="135"/>
    </location>
</feature>
<keyword evidence="1" id="KW-0145">Chemotaxis</keyword>
<evidence type="ECO:0000313" key="6">
    <source>
        <dbReference type="Proteomes" id="UP000323392"/>
    </source>
</evidence>
<evidence type="ECO:0000313" key="4">
    <source>
        <dbReference type="EMBL" id="SHK63721.1"/>
    </source>
</evidence>
<reference evidence="4 6" key="2">
    <citation type="submission" date="2016-11" db="EMBL/GenBank/DDBJ databases">
        <authorList>
            <person name="Varghese N."/>
            <person name="Submissions S."/>
        </authorList>
    </citation>
    <scope>NUCLEOTIDE SEQUENCE [LARGE SCALE GENOMIC DNA]</scope>
    <source>
        <strain evidence="4 6">DSM 7308</strain>
    </source>
</reference>
<dbReference type="InterPro" id="IPR028976">
    <property type="entry name" value="CheC-like_sf"/>
</dbReference>
<dbReference type="PANTHER" id="PTHR39452">
    <property type="entry name" value="CHEY-P PHOSPHATASE CHEX"/>
    <property type="match status" value="1"/>
</dbReference>
<dbReference type="PANTHER" id="PTHR39452:SF1">
    <property type="entry name" value="CHEY-P PHOSPHATASE CHEX"/>
    <property type="match status" value="1"/>
</dbReference>
<dbReference type="PATRIC" id="fig|1121328.3.peg.794"/>
<evidence type="ECO:0000313" key="5">
    <source>
        <dbReference type="Proteomes" id="UP000092605"/>
    </source>
</evidence>
<dbReference type="STRING" id="1121328.JWYL7_0788"/>
<evidence type="ECO:0000256" key="1">
    <source>
        <dbReference type="ARBA" id="ARBA00022500"/>
    </source>
</evidence>
<sequence length="151" mass="16392">MEATYINQILSSVKEVVDMCCGEDIQKGNPYIKNSPYTADDISVNIGVTGDLKGQIVIALQKDIVKYLAGQMMGGMQITDIEMAKSAVGELGNMVMGTAAIKLSQIQKTVDITPPMILEGKVNISNPQQTITIPFKTKNDMKFEVNVSIGY</sequence>